<feature type="binding site" evidence="1">
    <location>
        <position position="166"/>
    </location>
    <ligand>
        <name>ATP</name>
        <dbReference type="ChEBI" id="CHEBI:30616"/>
    </ligand>
</feature>
<evidence type="ECO:0000256" key="1">
    <source>
        <dbReference type="PROSITE-ProRule" id="PRU10141"/>
    </source>
</evidence>
<comment type="caution">
    <text evidence="4">The sequence shown here is derived from an EMBL/GenBank/DDBJ whole genome shotgun (WGS) entry which is preliminary data.</text>
</comment>
<dbReference type="PANTHER" id="PTHR44329:SF289">
    <property type="entry name" value="SERINE_THREONINE-PROTEIN KINASE VIK"/>
    <property type="match status" value="1"/>
</dbReference>
<dbReference type="Proteomes" id="UP000886653">
    <property type="component" value="Unassembled WGS sequence"/>
</dbReference>
<evidence type="ECO:0000313" key="4">
    <source>
        <dbReference type="EMBL" id="KAG0151208.1"/>
    </source>
</evidence>
<gene>
    <name evidence="4" type="ORF">CROQUDRAFT_651426</name>
</gene>
<evidence type="ECO:0000256" key="2">
    <source>
        <dbReference type="SAM" id="MobiDB-lite"/>
    </source>
</evidence>
<dbReference type="EMBL" id="MU167214">
    <property type="protein sequence ID" value="KAG0151208.1"/>
    <property type="molecule type" value="Genomic_DNA"/>
</dbReference>
<dbReference type="InterPro" id="IPR051681">
    <property type="entry name" value="Ser/Thr_Kinases-Pseudokinases"/>
</dbReference>
<feature type="region of interest" description="Disordered" evidence="2">
    <location>
        <begin position="93"/>
        <end position="118"/>
    </location>
</feature>
<dbReference type="GO" id="GO:0005524">
    <property type="term" value="F:ATP binding"/>
    <property type="evidence" value="ECO:0007669"/>
    <property type="project" value="UniProtKB-UniRule"/>
</dbReference>
<dbReference type="PROSITE" id="PS00107">
    <property type="entry name" value="PROTEIN_KINASE_ATP"/>
    <property type="match status" value="1"/>
</dbReference>
<dbReference type="InterPro" id="IPR011009">
    <property type="entry name" value="Kinase-like_dom_sf"/>
</dbReference>
<keyword evidence="1" id="KW-0067">ATP-binding</keyword>
<protein>
    <recommendedName>
        <fullName evidence="3">Protein kinase domain-containing protein</fullName>
    </recommendedName>
</protein>
<evidence type="ECO:0000313" key="5">
    <source>
        <dbReference type="Proteomes" id="UP000886653"/>
    </source>
</evidence>
<evidence type="ECO:0000259" key="3">
    <source>
        <dbReference type="PROSITE" id="PS50011"/>
    </source>
</evidence>
<accession>A0A9P6THW9</accession>
<dbReference type="PANTHER" id="PTHR44329">
    <property type="entry name" value="SERINE/THREONINE-PROTEIN KINASE TNNI3K-RELATED"/>
    <property type="match status" value="1"/>
</dbReference>
<proteinExistence type="predicted"/>
<dbReference type="InterPro" id="IPR017441">
    <property type="entry name" value="Protein_kinase_ATP_BS"/>
</dbReference>
<keyword evidence="5" id="KW-1185">Reference proteome</keyword>
<feature type="domain" description="Protein kinase" evidence="3">
    <location>
        <begin position="132"/>
        <end position="497"/>
    </location>
</feature>
<feature type="region of interest" description="Disordered" evidence="2">
    <location>
        <begin position="1"/>
        <end position="39"/>
    </location>
</feature>
<dbReference type="GO" id="GO:0004674">
    <property type="term" value="F:protein serine/threonine kinase activity"/>
    <property type="evidence" value="ECO:0007669"/>
    <property type="project" value="TreeGrafter"/>
</dbReference>
<dbReference type="Gene3D" id="1.10.510.10">
    <property type="entry name" value="Transferase(Phosphotransferase) domain 1"/>
    <property type="match status" value="1"/>
</dbReference>
<dbReference type="SUPFAM" id="SSF56112">
    <property type="entry name" value="Protein kinase-like (PK-like)"/>
    <property type="match status" value="1"/>
</dbReference>
<feature type="compositionally biased region" description="Acidic residues" evidence="2">
    <location>
        <begin position="409"/>
        <end position="421"/>
    </location>
</feature>
<dbReference type="AlphaFoldDB" id="A0A9P6THW9"/>
<dbReference type="OrthoDB" id="4062651at2759"/>
<dbReference type="PROSITE" id="PS50011">
    <property type="entry name" value="PROTEIN_KINASE_DOM"/>
    <property type="match status" value="1"/>
</dbReference>
<dbReference type="InterPro" id="IPR000719">
    <property type="entry name" value="Prot_kinase_dom"/>
</dbReference>
<organism evidence="4 5">
    <name type="scientific">Cronartium quercuum f. sp. fusiforme G11</name>
    <dbReference type="NCBI Taxonomy" id="708437"/>
    <lineage>
        <taxon>Eukaryota</taxon>
        <taxon>Fungi</taxon>
        <taxon>Dikarya</taxon>
        <taxon>Basidiomycota</taxon>
        <taxon>Pucciniomycotina</taxon>
        <taxon>Pucciniomycetes</taxon>
        <taxon>Pucciniales</taxon>
        <taxon>Coleosporiaceae</taxon>
        <taxon>Cronartium</taxon>
    </lineage>
</organism>
<feature type="compositionally biased region" description="Low complexity" evidence="2">
    <location>
        <begin position="1"/>
        <end position="22"/>
    </location>
</feature>
<name>A0A9P6THW9_9BASI</name>
<feature type="region of interest" description="Disordered" evidence="2">
    <location>
        <begin position="404"/>
        <end position="425"/>
    </location>
</feature>
<reference evidence="4" key="1">
    <citation type="submission" date="2013-11" db="EMBL/GenBank/DDBJ databases">
        <title>Genome sequence of the fusiform rust pathogen reveals effectors for host alternation and coevolution with pine.</title>
        <authorList>
            <consortium name="DOE Joint Genome Institute"/>
            <person name="Smith K."/>
            <person name="Pendleton A."/>
            <person name="Kubisiak T."/>
            <person name="Anderson C."/>
            <person name="Salamov A."/>
            <person name="Aerts A."/>
            <person name="Riley R."/>
            <person name="Clum A."/>
            <person name="Lindquist E."/>
            <person name="Ence D."/>
            <person name="Campbell M."/>
            <person name="Kronenberg Z."/>
            <person name="Feau N."/>
            <person name="Dhillon B."/>
            <person name="Hamelin R."/>
            <person name="Burleigh J."/>
            <person name="Smith J."/>
            <person name="Yandell M."/>
            <person name="Nelson C."/>
            <person name="Grigoriev I."/>
            <person name="Davis J."/>
        </authorList>
    </citation>
    <scope>NUCLEOTIDE SEQUENCE</scope>
    <source>
        <strain evidence="4">G11</strain>
    </source>
</reference>
<dbReference type="SMART" id="SM00220">
    <property type="entry name" value="S_TKc"/>
    <property type="match status" value="1"/>
</dbReference>
<sequence length="498" mass="55074">MSSPLTPLSFGSSSSSFSPPLSRANSTHSSSSSSSSSLKLTPFHSPFTSPLPNPKPDHVLTKPSRNDIFGLSWNIPAPNLPTRPQIFPNFSQSITTSTTDSIDSSPLTATTPTTTTPQSALLSNSLRLRLSPTPPYFLGSGRHATVYAAAVSTQSDPSNWSLCAAKRAERGEESAAIRETQMLIRLSAGPHIIRLIGLVDEAFACSPTLVPNRLSLLLEYCSGGTLFDDVAERPRTIGRMIWIRWAIELTTAVSWCKDKRVLIGDLKPQNVLLTNKREIRLADFNRASVMGTDEPQRARAGTSAYAAPELVVAEGGRACWRSDVFALALTLWYALTGREPYANVSRPVERMVLVSRGAFWEHECRVREAAVGEYVGERRWGRRRREKISQVAIQALIGKNGRIQSDYSEHEEEEEAEEEEGLSGSFDYSSSLKARAAAATTTKTLERYSDGSLVIWFLDRQTMVDESILLLLKEMCDPVPSNRPEPIEILRRLRKFMV</sequence>
<keyword evidence="1" id="KW-0547">Nucleotide-binding</keyword>
<dbReference type="Pfam" id="PF00069">
    <property type="entry name" value="Pkinase"/>
    <property type="match status" value="1"/>
</dbReference>
<dbReference type="Gene3D" id="3.30.200.20">
    <property type="entry name" value="Phosphorylase Kinase, domain 1"/>
    <property type="match status" value="1"/>
</dbReference>